<feature type="non-terminal residue" evidence="1">
    <location>
        <position position="1"/>
    </location>
</feature>
<dbReference type="Proteomes" id="UP000054477">
    <property type="component" value="Unassembled WGS sequence"/>
</dbReference>
<evidence type="ECO:0000313" key="1">
    <source>
        <dbReference type="EMBL" id="KIJ92696.1"/>
    </source>
</evidence>
<keyword evidence="2" id="KW-1185">Reference proteome</keyword>
<dbReference type="HOGENOM" id="CLU_2855907_0_0_1"/>
<accession>A0A0C9X4X3</accession>
<dbReference type="AlphaFoldDB" id="A0A0C9X4X3"/>
<reference evidence="2" key="2">
    <citation type="submission" date="2015-01" db="EMBL/GenBank/DDBJ databases">
        <title>Evolutionary Origins and Diversification of the Mycorrhizal Mutualists.</title>
        <authorList>
            <consortium name="DOE Joint Genome Institute"/>
            <consortium name="Mycorrhizal Genomics Consortium"/>
            <person name="Kohler A."/>
            <person name="Kuo A."/>
            <person name="Nagy L.G."/>
            <person name="Floudas D."/>
            <person name="Copeland A."/>
            <person name="Barry K.W."/>
            <person name="Cichocki N."/>
            <person name="Veneault-Fourrey C."/>
            <person name="LaButti K."/>
            <person name="Lindquist E.A."/>
            <person name="Lipzen A."/>
            <person name="Lundell T."/>
            <person name="Morin E."/>
            <person name="Murat C."/>
            <person name="Riley R."/>
            <person name="Ohm R."/>
            <person name="Sun H."/>
            <person name="Tunlid A."/>
            <person name="Henrissat B."/>
            <person name="Grigoriev I.V."/>
            <person name="Hibbett D.S."/>
            <person name="Martin F."/>
        </authorList>
    </citation>
    <scope>NUCLEOTIDE SEQUENCE [LARGE SCALE GENOMIC DNA]</scope>
    <source>
        <strain evidence="2">LaAM-08-1</strain>
    </source>
</reference>
<evidence type="ECO:0000313" key="2">
    <source>
        <dbReference type="Proteomes" id="UP000054477"/>
    </source>
</evidence>
<proteinExistence type="predicted"/>
<sequence length="65" mass="7563">PMLGLITDLRAPRLTFPAASLSRARALTFVYLFFPITLYNHKISHTANSMKRLIKRYEWLLLGAW</sequence>
<gene>
    <name evidence="1" type="ORF">K443DRAFT_113180</name>
</gene>
<protein>
    <submittedName>
        <fullName evidence="1">Uncharacterized protein</fullName>
    </submittedName>
</protein>
<dbReference type="EMBL" id="KN838891">
    <property type="protein sequence ID" value="KIJ92696.1"/>
    <property type="molecule type" value="Genomic_DNA"/>
</dbReference>
<reference evidence="1 2" key="1">
    <citation type="submission" date="2014-04" db="EMBL/GenBank/DDBJ databases">
        <authorList>
            <consortium name="DOE Joint Genome Institute"/>
            <person name="Kuo A."/>
            <person name="Kohler A."/>
            <person name="Nagy L.G."/>
            <person name="Floudas D."/>
            <person name="Copeland A."/>
            <person name="Barry K.W."/>
            <person name="Cichocki N."/>
            <person name="Veneault-Fourrey C."/>
            <person name="LaButti K."/>
            <person name="Lindquist E.A."/>
            <person name="Lipzen A."/>
            <person name="Lundell T."/>
            <person name="Morin E."/>
            <person name="Murat C."/>
            <person name="Sun H."/>
            <person name="Tunlid A."/>
            <person name="Henrissat B."/>
            <person name="Grigoriev I.V."/>
            <person name="Hibbett D.S."/>
            <person name="Martin F."/>
            <person name="Nordberg H.P."/>
            <person name="Cantor M.N."/>
            <person name="Hua S.X."/>
        </authorList>
    </citation>
    <scope>NUCLEOTIDE SEQUENCE [LARGE SCALE GENOMIC DNA]</scope>
    <source>
        <strain evidence="1 2">LaAM-08-1</strain>
    </source>
</reference>
<organism evidence="1 2">
    <name type="scientific">Laccaria amethystina LaAM-08-1</name>
    <dbReference type="NCBI Taxonomy" id="1095629"/>
    <lineage>
        <taxon>Eukaryota</taxon>
        <taxon>Fungi</taxon>
        <taxon>Dikarya</taxon>
        <taxon>Basidiomycota</taxon>
        <taxon>Agaricomycotina</taxon>
        <taxon>Agaricomycetes</taxon>
        <taxon>Agaricomycetidae</taxon>
        <taxon>Agaricales</taxon>
        <taxon>Agaricineae</taxon>
        <taxon>Hydnangiaceae</taxon>
        <taxon>Laccaria</taxon>
    </lineage>
</organism>
<name>A0A0C9X4X3_9AGAR</name>